<keyword evidence="3" id="KW-0378">Hydrolase</keyword>
<protein>
    <recommendedName>
        <fullName evidence="3">Cytokinin riboside 5'-monophosphate phosphoribohydrolase</fullName>
        <ecNumber evidence="3">3.2.2.n1</ecNumber>
    </recommendedName>
</protein>
<keyword evidence="3" id="KW-0203">Cytokinin biosynthesis</keyword>
<dbReference type="Pfam" id="PF03641">
    <property type="entry name" value="Lysine_decarbox"/>
    <property type="match status" value="1"/>
</dbReference>
<reference evidence="6" key="1">
    <citation type="submission" date="2019-02" db="EMBL/GenBank/DDBJ databases">
        <authorList>
            <person name="Gruber-Vodicka R. H."/>
            <person name="Seah K. B. B."/>
        </authorList>
    </citation>
    <scope>NUCLEOTIDE SEQUENCE</scope>
    <source>
        <strain evidence="6">BECK_SA2B12</strain>
        <strain evidence="4">BECK_SA2B15</strain>
        <strain evidence="5">BECK_SA2B20</strain>
    </source>
</reference>
<dbReference type="GO" id="GO:0008714">
    <property type="term" value="F:AMP nucleosidase activity"/>
    <property type="evidence" value="ECO:0007669"/>
    <property type="project" value="UniProtKB-EC"/>
</dbReference>
<dbReference type="SUPFAM" id="SSF102405">
    <property type="entry name" value="MCP/YpsA-like"/>
    <property type="match status" value="1"/>
</dbReference>
<dbReference type="EMBL" id="CAADFJ010000013">
    <property type="protein sequence ID" value="VFJ97457.1"/>
    <property type="molecule type" value="Genomic_DNA"/>
</dbReference>
<dbReference type="GO" id="GO:0009691">
    <property type="term" value="P:cytokinin biosynthetic process"/>
    <property type="evidence" value="ECO:0007669"/>
    <property type="project" value="UniProtKB-UniRule"/>
</dbReference>
<organism evidence="6">
    <name type="scientific">Candidatus Kentrum eta</name>
    <dbReference type="NCBI Taxonomy" id="2126337"/>
    <lineage>
        <taxon>Bacteria</taxon>
        <taxon>Pseudomonadati</taxon>
        <taxon>Pseudomonadota</taxon>
        <taxon>Gammaproteobacteria</taxon>
        <taxon>Candidatus Kentrum</taxon>
    </lineage>
</organism>
<evidence type="ECO:0000256" key="3">
    <source>
        <dbReference type="RuleBase" id="RU363015"/>
    </source>
</evidence>
<dbReference type="EC" id="3.2.2.n1" evidence="3"/>
<sequence length="151" mass="16185">MKRICVNCGSSPGHDPRYRAMAARLGQALVERGYELVYGGGCNGLMGVVADAVLKAGGVAIGVIPTIFGRQVTHQGLTELRVVGSMHERKAMMCDLSDGFIALPGGYGTLEEILEVITWAHLKRCWCVCSTTNRLRWRGGGGPPEPSRAGR</sequence>
<dbReference type="Gene3D" id="3.40.50.450">
    <property type="match status" value="1"/>
</dbReference>
<dbReference type="GO" id="GO:0005829">
    <property type="term" value="C:cytosol"/>
    <property type="evidence" value="ECO:0007669"/>
    <property type="project" value="TreeGrafter"/>
</dbReference>
<dbReference type="EMBL" id="CAADFG010000014">
    <property type="protein sequence ID" value="VFJ89326.1"/>
    <property type="molecule type" value="Genomic_DNA"/>
</dbReference>
<dbReference type="PANTHER" id="PTHR31223">
    <property type="entry name" value="LOG FAMILY PROTEIN YJL055W"/>
    <property type="match status" value="1"/>
</dbReference>
<dbReference type="InterPro" id="IPR031100">
    <property type="entry name" value="LOG_fam"/>
</dbReference>
<dbReference type="PANTHER" id="PTHR31223:SF70">
    <property type="entry name" value="LOG FAMILY PROTEIN YJL055W"/>
    <property type="match status" value="1"/>
</dbReference>
<comment type="similarity">
    <text evidence="2 3">Belongs to the LOG family.</text>
</comment>
<evidence type="ECO:0000313" key="4">
    <source>
        <dbReference type="EMBL" id="VFJ89326.1"/>
    </source>
</evidence>
<dbReference type="NCBIfam" id="TIGR00730">
    <property type="entry name" value="Rossman fold protein, TIGR00730 family"/>
    <property type="match status" value="1"/>
</dbReference>
<comment type="catalytic activity">
    <reaction evidence="1">
        <text>AMP + H2O = D-ribose 5-phosphate + adenine</text>
        <dbReference type="Rhea" id="RHEA:20129"/>
        <dbReference type="ChEBI" id="CHEBI:15377"/>
        <dbReference type="ChEBI" id="CHEBI:16708"/>
        <dbReference type="ChEBI" id="CHEBI:78346"/>
        <dbReference type="ChEBI" id="CHEBI:456215"/>
        <dbReference type="EC" id="3.2.2.4"/>
    </reaction>
</comment>
<accession>A0A450UY45</accession>
<evidence type="ECO:0000313" key="6">
    <source>
        <dbReference type="EMBL" id="VFJ97457.1"/>
    </source>
</evidence>
<evidence type="ECO:0000256" key="2">
    <source>
        <dbReference type="ARBA" id="ARBA00006763"/>
    </source>
</evidence>
<dbReference type="AlphaFoldDB" id="A0A450UY45"/>
<evidence type="ECO:0000313" key="5">
    <source>
        <dbReference type="EMBL" id="VFJ91141.1"/>
    </source>
</evidence>
<dbReference type="EMBL" id="CAADFI010000014">
    <property type="protein sequence ID" value="VFJ91141.1"/>
    <property type="molecule type" value="Genomic_DNA"/>
</dbReference>
<evidence type="ECO:0000256" key="1">
    <source>
        <dbReference type="ARBA" id="ARBA00000274"/>
    </source>
</evidence>
<dbReference type="InterPro" id="IPR005269">
    <property type="entry name" value="LOG"/>
</dbReference>
<gene>
    <name evidence="4" type="ORF">BECKH772A_GA0070896_1001421</name>
    <name evidence="5" type="ORF">BECKH772B_GA0070898_1001421</name>
    <name evidence="6" type="ORF">BECKH772C_GA0070978_1001321</name>
</gene>
<proteinExistence type="inferred from homology"/>
<name>A0A450UY45_9GAMM</name>